<keyword evidence="3" id="KW-1185">Reference proteome</keyword>
<evidence type="ECO:0000313" key="2">
    <source>
        <dbReference type="EMBL" id="GAL31371.1"/>
    </source>
</evidence>
<sequence>MLAIIMSVVVVLAVALGFAFYTSHLNHISPKRVYGNWIEIGAPKQSTEILTFSDAGAMRNHKLVTTSFQFDGRVVRLETGSGHWVYERVGTPRSPQLRRIRPALPPQRFILEGYEDTVPMDGYNPAQNRRSALREHFSTK</sequence>
<proteinExistence type="predicted"/>
<accession>A0ABQ0JRH0</accession>
<dbReference type="Proteomes" id="UP000029223">
    <property type="component" value="Unassembled WGS sequence"/>
</dbReference>
<protein>
    <recommendedName>
        <fullName evidence="4">DUF2850 domain-containing protein</fullName>
    </recommendedName>
</protein>
<evidence type="ECO:0008006" key="4">
    <source>
        <dbReference type="Google" id="ProtNLM"/>
    </source>
</evidence>
<name>A0ABQ0JRH0_9VIBR</name>
<evidence type="ECO:0000313" key="3">
    <source>
        <dbReference type="Proteomes" id="UP000029223"/>
    </source>
</evidence>
<evidence type="ECO:0000256" key="1">
    <source>
        <dbReference type="SAM" id="MobiDB-lite"/>
    </source>
</evidence>
<comment type="caution">
    <text evidence="2">The sequence shown here is derived from an EMBL/GenBank/DDBJ whole genome shotgun (WGS) entry which is preliminary data.</text>
</comment>
<feature type="region of interest" description="Disordered" evidence="1">
    <location>
        <begin position="120"/>
        <end position="140"/>
    </location>
</feature>
<dbReference type="Pfam" id="PF11012">
    <property type="entry name" value="DUF2850"/>
    <property type="match status" value="1"/>
</dbReference>
<organism evidence="2 3">
    <name type="scientific">Vibrio variabilis</name>
    <dbReference type="NCBI Taxonomy" id="990271"/>
    <lineage>
        <taxon>Bacteria</taxon>
        <taxon>Pseudomonadati</taxon>
        <taxon>Pseudomonadota</taxon>
        <taxon>Gammaproteobacteria</taxon>
        <taxon>Vibrionales</taxon>
        <taxon>Vibrionaceae</taxon>
        <taxon>Vibrio</taxon>
    </lineage>
</organism>
<dbReference type="InterPro" id="IPR021271">
    <property type="entry name" value="DUF2850"/>
</dbReference>
<dbReference type="EMBL" id="BBMS01000156">
    <property type="protein sequence ID" value="GAL31371.1"/>
    <property type="molecule type" value="Genomic_DNA"/>
</dbReference>
<reference evidence="3" key="1">
    <citation type="submission" date="2014-09" db="EMBL/GenBank/DDBJ databases">
        <title>Vibrio variabilis JCM 19239. (C206) whole genome shotgun sequence.</title>
        <authorList>
            <person name="Sawabe T."/>
            <person name="Meirelles P."/>
            <person name="Nakanishi M."/>
            <person name="Sayaka M."/>
            <person name="Hattori M."/>
            <person name="Ohkuma M."/>
        </authorList>
    </citation>
    <scope>NUCLEOTIDE SEQUENCE [LARGE SCALE GENOMIC DNA]</scope>
    <source>
        <strain evidence="3">JCM 19239</strain>
    </source>
</reference>
<gene>
    <name evidence="2" type="ORF">JCM19239_3700</name>
</gene>